<evidence type="ECO:0000259" key="8">
    <source>
        <dbReference type="Pfam" id="PF13359"/>
    </source>
</evidence>
<name>A0AA47M8M1_MERPO</name>
<dbReference type="GO" id="GO:0016787">
    <property type="term" value="F:hydrolase activity"/>
    <property type="evidence" value="ECO:0007669"/>
    <property type="project" value="UniProtKB-KW"/>
</dbReference>
<dbReference type="GO" id="GO:0005634">
    <property type="term" value="C:nucleus"/>
    <property type="evidence" value="ECO:0007669"/>
    <property type="project" value="UniProtKB-SubCell"/>
</dbReference>
<comment type="caution">
    <text evidence="9">The sequence shown here is derived from an EMBL/GenBank/DDBJ whole genome shotgun (WGS) entry which is preliminary data.</text>
</comment>
<keyword evidence="4" id="KW-0540">Nuclease</keyword>
<sequence length="246" mass="28268">MADRAAFVFLCETFYRQRSRVLAQLNEEEEEELCIRNVIVQSCLPRTILKTGVEWDRLFDMDERTFYRHLRVSIFLWYLANQNSFRELSDKFDVSQSSAHRCVVEVLQTLCTMVPTFINWFTECEKLSVSAAFRAMCGIENIIGAIDGCHIKLQRPPVRGGDYLNRKGYYSIVLQGIVDSRGKFRDIFVGAPTAGFMTPGSSGSPHSLRGRQKKWEGEYCCLNYRTVAIVIQVCNLHYSNTFPTLV</sequence>
<evidence type="ECO:0000256" key="1">
    <source>
        <dbReference type="ARBA" id="ARBA00001968"/>
    </source>
</evidence>
<dbReference type="Proteomes" id="UP001174136">
    <property type="component" value="Unassembled WGS sequence"/>
</dbReference>
<evidence type="ECO:0000256" key="4">
    <source>
        <dbReference type="ARBA" id="ARBA00022722"/>
    </source>
</evidence>
<dbReference type="PANTHER" id="PTHR22930">
    <property type="match status" value="1"/>
</dbReference>
<dbReference type="GO" id="GO:0004518">
    <property type="term" value="F:nuclease activity"/>
    <property type="evidence" value="ECO:0007669"/>
    <property type="project" value="UniProtKB-KW"/>
</dbReference>
<keyword evidence="6" id="KW-0378">Hydrolase</keyword>
<organism evidence="9 10">
    <name type="scientific">Merluccius polli</name>
    <name type="common">Benguela hake</name>
    <name type="synonym">Merluccius cadenati</name>
    <dbReference type="NCBI Taxonomy" id="89951"/>
    <lineage>
        <taxon>Eukaryota</taxon>
        <taxon>Metazoa</taxon>
        <taxon>Chordata</taxon>
        <taxon>Craniata</taxon>
        <taxon>Vertebrata</taxon>
        <taxon>Euteleostomi</taxon>
        <taxon>Actinopterygii</taxon>
        <taxon>Neopterygii</taxon>
        <taxon>Teleostei</taxon>
        <taxon>Neoteleostei</taxon>
        <taxon>Acanthomorphata</taxon>
        <taxon>Zeiogadaria</taxon>
        <taxon>Gadariae</taxon>
        <taxon>Gadiformes</taxon>
        <taxon>Gadoidei</taxon>
        <taxon>Merlucciidae</taxon>
        <taxon>Merluccius</taxon>
    </lineage>
</organism>
<comment type="cofactor">
    <cofactor evidence="1">
        <name>a divalent metal cation</name>
        <dbReference type="ChEBI" id="CHEBI:60240"/>
    </cofactor>
</comment>
<reference evidence="9" key="1">
    <citation type="journal article" date="2023" name="Front. Mar. Sci.">
        <title>A new Merluccius polli reference genome to investigate the effects of global change in West African waters.</title>
        <authorList>
            <person name="Mateo J.L."/>
            <person name="Blanco-Fernandez C."/>
            <person name="Garcia-Vazquez E."/>
            <person name="Machado-Schiaffino G."/>
        </authorList>
    </citation>
    <scope>NUCLEOTIDE SEQUENCE</scope>
    <source>
        <strain evidence="9">C29</strain>
        <tissue evidence="9">Fin</tissue>
    </source>
</reference>
<dbReference type="InterPro" id="IPR027806">
    <property type="entry name" value="HARBI1_dom"/>
</dbReference>
<dbReference type="Pfam" id="PF13359">
    <property type="entry name" value="DDE_Tnp_4"/>
    <property type="match status" value="1"/>
</dbReference>
<dbReference type="PANTHER" id="PTHR22930:SF85">
    <property type="entry name" value="GH03217P-RELATED"/>
    <property type="match status" value="1"/>
</dbReference>
<evidence type="ECO:0000313" key="9">
    <source>
        <dbReference type="EMBL" id="KAK0135645.1"/>
    </source>
</evidence>
<evidence type="ECO:0000256" key="5">
    <source>
        <dbReference type="ARBA" id="ARBA00022723"/>
    </source>
</evidence>
<proteinExistence type="inferred from homology"/>
<comment type="similarity">
    <text evidence="3">Belongs to the HARBI1 family.</text>
</comment>
<comment type="subcellular location">
    <subcellularLocation>
        <location evidence="2">Nucleus</location>
    </subcellularLocation>
</comment>
<evidence type="ECO:0000256" key="6">
    <source>
        <dbReference type="ARBA" id="ARBA00022801"/>
    </source>
</evidence>
<accession>A0AA47M8M1</accession>
<protein>
    <submittedName>
        <fullName evidence="9">Nuclease HARBI1</fullName>
    </submittedName>
</protein>
<evidence type="ECO:0000256" key="7">
    <source>
        <dbReference type="ARBA" id="ARBA00023242"/>
    </source>
</evidence>
<dbReference type="InterPro" id="IPR045249">
    <property type="entry name" value="HARBI1-like"/>
</dbReference>
<dbReference type="AlphaFoldDB" id="A0AA47M8M1"/>
<evidence type="ECO:0000256" key="3">
    <source>
        <dbReference type="ARBA" id="ARBA00006958"/>
    </source>
</evidence>
<dbReference type="GO" id="GO:0046872">
    <property type="term" value="F:metal ion binding"/>
    <property type="evidence" value="ECO:0007669"/>
    <property type="project" value="UniProtKB-KW"/>
</dbReference>
<evidence type="ECO:0000256" key="2">
    <source>
        <dbReference type="ARBA" id="ARBA00004123"/>
    </source>
</evidence>
<feature type="domain" description="DDE Tnp4" evidence="8">
    <location>
        <begin position="146"/>
        <end position="192"/>
    </location>
</feature>
<dbReference type="EMBL" id="JAOPHQ010005414">
    <property type="protein sequence ID" value="KAK0135645.1"/>
    <property type="molecule type" value="Genomic_DNA"/>
</dbReference>
<evidence type="ECO:0000313" key="10">
    <source>
        <dbReference type="Proteomes" id="UP001174136"/>
    </source>
</evidence>
<keyword evidence="5" id="KW-0479">Metal-binding</keyword>
<keyword evidence="10" id="KW-1185">Reference proteome</keyword>
<gene>
    <name evidence="9" type="primary">harbi1_138</name>
    <name evidence="9" type="ORF">N1851_028508</name>
</gene>
<keyword evidence="7" id="KW-0539">Nucleus</keyword>